<name>A2FBW6_TRIV3</name>
<dbReference type="SMR" id="A2FBW6"/>
<protein>
    <submittedName>
        <fullName evidence="10">SMC family, C-terminal domain containing protein</fullName>
    </submittedName>
</protein>
<dbReference type="Pfam" id="PF06470">
    <property type="entry name" value="SMC_hinge"/>
    <property type="match status" value="1"/>
</dbReference>
<dbReference type="RefSeq" id="XP_001310542.1">
    <property type="nucleotide sequence ID" value="XM_001310541.1"/>
</dbReference>
<dbReference type="GO" id="GO:0005634">
    <property type="term" value="C:nucleus"/>
    <property type="evidence" value="ECO:0000318"/>
    <property type="project" value="GO_Central"/>
</dbReference>
<keyword evidence="6" id="KW-0131">Cell cycle</keyword>
<dbReference type="STRING" id="5722.A2FBW6"/>
<dbReference type="InterPro" id="IPR003395">
    <property type="entry name" value="RecF/RecN/SMC_N"/>
</dbReference>
<proteinExistence type="predicted"/>
<evidence type="ECO:0000256" key="2">
    <source>
        <dbReference type="ARBA" id="ARBA00022618"/>
    </source>
</evidence>
<dbReference type="PANTHER" id="PTHR18937:SF12">
    <property type="entry name" value="STRUCTURAL MAINTENANCE OF CHROMOSOMES PROTEIN"/>
    <property type="match status" value="1"/>
</dbReference>
<dbReference type="InterPro" id="IPR024704">
    <property type="entry name" value="SMC"/>
</dbReference>
<dbReference type="GO" id="GO:0003677">
    <property type="term" value="F:DNA binding"/>
    <property type="evidence" value="ECO:0000318"/>
    <property type="project" value="GO_Central"/>
</dbReference>
<reference evidence="10" key="1">
    <citation type="submission" date="2006-10" db="EMBL/GenBank/DDBJ databases">
        <authorList>
            <person name="Amadeo P."/>
            <person name="Zhao Q."/>
            <person name="Wortman J."/>
            <person name="Fraser-Liggett C."/>
            <person name="Carlton J."/>
        </authorList>
    </citation>
    <scope>NUCLEOTIDE SEQUENCE</scope>
    <source>
        <strain evidence="10">G3</strain>
    </source>
</reference>
<dbReference type="eggNOG" id="KOG0018">
    <property type="taxonomic scope" value="Eukaryota"/>
</dbReference>
<keyword evidence="4 7" id="KW-0175">Coiled coil</keyword>
<dbReference type="GO" id="GO:0051301">
    <property type="term" value="P:cell division"/>
    <property type="evidence" value="ECO:0007669"/>
    <property type="project" value="UniProtKB-KW"/>
</dbReference>
<feature type="domain" description="SMC hinge" evidence="9">
    <location>
        <begin position="463"/>
        <end position="558"/>
    </location>
</feature>
<dbReference type="Gene3D" id="1.20.5.340">
    <property type="match status" value="1"/>
</dbReference>
<feature type="coiled-coil region" evidence="7">
    <location>
        <begin position="732"/>
        <end position="827"/>
    </location>
</feature>
<dbReference type="PANTHER" id="PTHR18937">
    <property type="entry name" value="STRUCTURAL MAINTENANCE OF CHROMOSOMES SMC FAMILY MEMBER"/>
    <property type="match status" value="1"/>
</dbReference>
<keyword evidence="2" id="KW-0132">Cell division</keyword>
<comment type="subcellular location">
    <subcellularLocation>
        <location evidence="1">Nucleus</location>
    </subcellularLocation>
</comment>
<evidence type="ECO:0000259" key="9">
    <source>
        <dbReference type="Pfam" id="PF06470"/>
    </source>
</evidence>
<dbReference type="GO" id="GO:0008278">
    <property type="term" value="C:cohesin complex"/>
    <property type="evidence" value="ECO:0000318"/>
    <property type="project" value="GO_Central"/>
</dbReference>
<dbReference type="Pfam" id="PF02463">
    <property type="entry name" value="SMC_N"/>
    <property type="match status" value="2"/>
</dbReference>
<dbReference type="PIRSF" id="PIRSF005719">
    <property type="entry name" value="SMC"/>
    <property type="match status" value="1"/>
</dbReference>
<dbReference type="InParanoid" id="A2FBW6"/>
<evidence type="ECO:0000256" key="3">
    <source>
        <dbReference type="ARBA" id="ARBA00022776"/>
    </source>
</evidence>
<evidence type="ECO:0000256" key="7">
    <source>
        <dbReference type="SAM" id="Coils"/>
    </source>
</evidence>
<dbReference type="InterPro" id="IPR010935">
    <property type="entry name" value="SMC_hinge"/>
</dbReference>
<evidence type="ECO:0000256" key="4">
    <source>
        <dbReference type="ARBA" id="ARBA00023054"/>
    </source>
</evidence>
<evidence type="ECO:0000256" key="5">
    <source>
        <dbReference type="ARBA" id="ARBA00023242"/>
    </source>
</evidence>
<evidence type="ECO:0000256" key="6">
    <source>
        <dbReference type="ARBA" id="ARBA00023306"/>
    </source>
</evidence>
<keyword evidence="5" id="KW-0539">Nucleus</keyword>
<dbReference type="OMA" id="LECISTE"/>
<dbReference type="InterPro" id="IPR027417">
    <property type="entry name" value="P-loop_NTPase"/>
</dbReference>
<dbReference type="GO" id="GO:0016887">
    <property type="term" value="F:ATP hydrolysis activity"/>
    <property type="evidence" value="ECO:0007669"/>
    <property type="project" value="InterPro"/>
</dbReference>
<feature type="domain" description="RecF/RecN/SMC N-terminal" evidence="8">
    <location>
        <begin position="710"/>
        <end position="1087"/>
    </location>
</feature>
<sequence length="1118" mass="128944">MKIEKLRLENFKSYQGVHEIGPFDDFVAVIGSNASGKSNCFDAICFVLAAPASSMRCKELSELICNADDTITSASVEMTVRKLNDLIVFKRKVTNSSSTYYVNGSKVSASDYKDSLNEVGFHNKFQSYIIFQGEVGNLASTNPKGITKLIEELSGSIDYKEQYDHLEDDLKKVKENLTTAEEERISITDRYKSVKEEAKIVNEYNDLDLKIKEKEKEENSFTLCQSSLILKDSQSDFENNKKDFEKLREELSNYNEAAKNSDEAINAARHEYKETQKKMKKLQNNFDSLENEIKITQNKEEELNSKLSKLLLNDKQINDEITTKNMEISSLKSDILQIESRNSVKNEYKKEMIELNNKINSSNTVVHAEYQSKLDEKRILEQNIQNSKSNLQNLKEEYEEMISKKIANFVMPHEPELQNDFSNIILQKQKLLNDERQKINSDNQCKNRYNILDILQNPSNQISGIHGFLIQFVSSIRQKYDKAVSALLPSFSNLIVVDSKSVIKQCIKTLKTFNLSGVTFISLDEIENSEILTQNSMINLLSYPKEYKPLLQFLFKDYEFYEDQTKIFNLLRDPSYNKTIIDIDGVVSHVNGFVSCGKYAIIESNPKFVKEIEEEIEKLQKQNEIILKENKTKIDDFEKLMEEYKKQIQRNDENEEKIEELKTKIQAKETEIDQFETNILQLQKEINELKDKFDNIEFTTDLHVKIFEILGCSSIEEFQTKYNEFVDEENKKKEKEAKIEYFNAKIDILKKNDNKNQIKNVKKSLSGVKSELKQLNNSLSEKSEELNEVKSEMTTKESLFNKCQNQKKEMIKKAQNVNKKVTELQTKSNSLQKIIEETRDLINEKILSSDFSSLEEVLLHDFSNELSRFLSSKLTPSQQKQTKERFEKEISQLKEAQSKLKPNFGCQNQLNSLKLLKNESENKIKKLRDLQKVTKEKFNEIKRKRLSLFKDSLDKIQYSLNIFYPRLTSLKSQPLGGNAFLTPENVSIPFNGGISYSVIPPHKRNRNVSNLSGGEQTLAVLALSFALSTVKTAPLFVLDEIDAALDYRNVKSVSDFLIDMSHQHQVIIVSHKSGVFQFADSLIGVTRYGGNSRTFFLQLKKPNQSSYIDDEPSETFAI</sequence>
<dbReference type="Gene3D" id="1.20.1060.20">
    <property type="match status" value="1"/>
</dbReference>
<gene>
    <name evidence="10" type="ORF">TVAG_162180</name>
</gene>
<dbReference type="EMBL" id="DS113708">
    <property type="protein sequence ID" value="EAX97612.1"/>
    <property type="molecule type" value="Genomic_DNA"/>
</dbReference>
<organism evidence="10 11">
    <name type="scientific">Trichomonas vaginalis (strain ATCC PRA-98 / G3)</name>
    <dbReference type="NCBI Taxonomy" id="412133"/>
    <lineage>
        <taxon>Eukaryota</taxon>
        <taxon>Metamonada</taxon>
        <taxon>Parabasalia</taxon>
        <taxon>Trichomonadida</taxon>
        <taxon>Trichomonadidae</taxon>
        <taxon>Trichomonas</taxon>
    </lineage>
</organism>
<dbReference type="AlphaFoldDB" id="A2FBW6"/>
<dbReference type="SUPFAM" id="SSF75553">
    <property type="entry name" value="Smc hinge domain"/>
    <property type="match status" value="1"/>
</dbReference>
<dbReference type="InterPro" id="IPR036277">
    <property type="entry name" value="SMC_hinge_sf"/>
</dbReference>
<evidence type="ECO:0000256" key="1">
    <source>
        <dbReference type="ARBA" id="ARBA00004123"/>
    </source>
</evidence>
<keyword evidence="3" id="KW-0498">Mitosis</keyword>
<dbReference type="VEuPathDB" id="TrichDB:TVAG_162180"/>
<evidence type="ECO:0000313" key="11">
    <source>
        <dbReference type="Proteomes" id="UP000001542"/>
    </source>
</evidence>
<evidence type="ECO:0000313" key="10">
    <source>
        <dbReference type="EMBL" id="EAX97612.1"/>
    </source>
</evidence>
<feature type="coiled-coil region" evidence="7">
    <location>
        <begin position="609"/>
        <end position="699"/>
    </location>
</feature>
<reference evidence="10" key="2">
    <citation type="journal article" date="2007" name="Science">
        <title>Draft genome sequence of the sexually transmitted pathogen Trichomonas vaginalis.</title>
        <authorList>
            <person name="Carlton J.M."/>
            <person name="Hirt R.P."/>
            <person name="Silva J.C."/>
            <person name="Delcher A.L."/>
            <person name="Schatz M."/>
            <person name="Zhao Q."/>
            <person name="Wortman J.R."/>
            <person name="Bidwell S.L."/>
            <person name="Alsmark U.C.M."/>
            <person name="Besteiro S."/>
            <person name="Sicheritz-Ponten T."/>
            <person name="Noel C.J."/>
            <person name="Dacks J.B."/>
            <person name="Foster P.G."/>
            <person name="Simillion C."/>
            <person name="Van de Peer Y."/>
            <person name="Miranda-Saavedra D."/>
            <person name="Barton G.J."/>
            <person name="Westrop G.D."/>
            <person name="Mueller S."/>
            <person name="Dessi D."/>
            <person name="Fiori P.L."/>
            <person name="Ren Q."/>
            <person name="Paulsen I."/>
            <person name="Zhang H."/>
            <person name="Bastida-Corcuera F.D."/>
            <person name="Simoes-Barbosa A."/>
            <person name="Brown M.T."/>
            <person name="Hayes R.D."/>
            <person name="Mukherjee M."/>
            <person name="Okumura C.Y."/>
            <person name="Schneider R."/>
            <person name="Smith A.J."/>
            <person name="Vanacova S."/>
            <person name="Villalvazo M."/>
            <person name="Haas B.J."/>
            <person name="Pertea M."/>
            <person name="Feldblyum T.V."/>
            <person name="Utterback T.R."/>
            <person name="Shu C.L."/>
            <person name="Osoegawa K."/>
            <person name="de Jong P.J."/>
            <person name="Hrdy I."/>
            <person name="Horvathova L."/>
            <person name="Zubacova Z."/>
            <person name="Dolezal P."/>
            <person name="Malik S.B."/>
            <person name="Logsdon J.M. Jr."/>
            <person name="Henze K."/>
            <person name="Gupta A."/>
            <person name="Wang C.C."/>
            <person name="Dunne R.L."/>
            <person name="Upcroft J.A."/>
            <person name="Upcroft P."/>
            <person name="White O."/>
            <person name="Salzberg S.L."/>
            <person name="Tang P."/>
            <person name="Chiu C.-H."/>
            <person name="Lee Y.-S."/>
            <person name="Embley T.M."/>
            <person name="Coombs G.H."/>
            <person name="Mottram J.C."/>
            <person name="Tachezy J."/>
            <person name="Fraser-Liggett C.M."/>
            <person name="Johnson P.J."/>
        </authorList>
    </citation>
    <scope>NUCLEOTIDE SEQUENCE [LARGE SCALE GENOMIC DNA]</scope>
    <source>
        <strain evidence="10">G3</strain>
    </source>
</reference>
<feature type="domain" description="RecF/RecN/SMC N-terminal" evidence="8">
    <location>
        <begin position="3"/>
        <end position="124"/>
    </location>
</feature>
<feature type="coiled-coil region" evidence="7">
    <location>
        <begin position="156"/>
        <end position="313"/>
    </location>
</feature>
<accession>A2FBW6</accession>
<dbReference type="SUPFAM" id="SSF52540">
    <property type="entry name" value="P-loop containing nucleoside triphosphate hydrolases"/>
    <property type="match status" value="1"/>
</dbReference>
<feature type="coiled-coil region" evidence="7">
    <location>
        <begin position="879"/>
        <end position="937"/>
    </location>
</feature>
<dbReference type="GO" id="GO:0005524">
    <property type="term" value="F:ATP binding"/>
    <property type="evidence" value="ECO:0007669"/>
    <property type="project" value="InterPro"/>
</dbReference>
<keyword evidence="11" id="KW-1185">Reference proteome</keyword>
<dbReference type="Gene3D" id="3.40.50.300">
    <property type="entry name" value="P-loop containing nucleotide triphosphate hydrolases"/>
    <property type="match status" value="2"/>
</dbReference>
<dbReference type="KEGG" id="tva:4755398"/>
<evidence type="ECO:0000259" key="8">
    <source>
        <dbReference type="Pfam" id="PF02463"/>
    </source>
</evidence>
<dbReference type="VEuPathDB" id="TrichDB:TVAGG3_0720860"/>
<feature type="coiled-coil region" evidence="7">
    <location>
        <begin position="338"/>
        <end position="408"/>
    </location>
</feature>
<dbReference type="OrthoDB" id="5575062at2759"/>
<dbReference type="Proteomes" id="UP000001542">
    <property type="component" value="Unassembled WGS sequence"/>
</dbReference>
<dbReference type="GO" id="GO:0007062">
    <property type="term" value="P:sister chromatid cohesion"/>
    <property type="evidence" value="ECO:0000318"/>
    <property type="project" value="GO_Central"/>
</dbReference>